<name>A0A1J5H4K7_9BACT</name>
<gene>
    <name evidence="1" type="ORF">AUK42_00315</name>
    <name evidence="3" type="ORF">CO097_02780</name>
    <name evidence="2" type="ORF">COZ58_00670</name>
</gene>
<organism evidence="1 4">
    <name type="scientific">Candidatus Infernicultor aquiphilus</name>
    <dbReference type="NCBI Taxonomy" id="1805029"/>
    <lineage>
        <taxon>Bacteria</taxon>
        <taxon>Pseudomonadati</taxon>
        <taxon>Atribacterota</taxon>
        <taxon>Candidatus Phoenicimicrobiia</taxon>
        <taxon>Candidatus Pheonicimicrobiales</taxon>
        <taxon>Candidatus Phoenicimicrobiaceae</taxon>
        <taxon>Candidatus Infernicultor</taxon>
    </lineage>
</organism>
<dbReference type="EMBL" id="PFIP01000014">
    <property type="protein sequence ID" value="PIX35272.1"/>
    <property type="molecule type" value="Genomic_DNA"/>
</dbReference>
<evidence type="ECO:0000313" key="1">
    <source>
        <dbReference type="EMBL" id="OIP75006.1"/>
    </source>
</evidence>
<dbReference type="Proteomes" id="UP000228560">
    <property type="component" value="Unassembled WGS sequence"/>
</dbReference>
<proteinExistence type="predicted"/>
<comment type="caution">
    <text evidence="1">The sequence shown here is derived from an EMBL/GenBank/DDBJ whole genome shotgun (WGS) entry which is preliminary data.</text>
</comment>
<dbReference type="AlphaFoldDB" id="A0A1J5H4K7"/>
<dbReference type="EMBL" id="PFTV01000072">
    <property type="protein sequence ID" value="PJB57273.1"/>
    <property type="molecule type" value="Genomic_DNA"/>
</dbReference>
<dbReference type="Proteomes" id="UP000182763">
    <property type="component" value="Unassembled WGS sequence"/>
</dbReference>
<reference evidence="2" key="3">
    <citation type="submission" date="2017-09" db="EMBL/GenBank/DDBJ databases">
        <title>Depth-based differentiation of microbial function through sediment-hosted aquifers and enrichment of novel symbionts in the deep terrestrial subsurface.</title>
        <authorList>
            <person name="Probst A.J."/>
            <person name="Ladd B."/>
            <person name="Jarett J.K."/>
            <person name="Geller-Mcgrath D.E."/>
            <person name="Sieber C.M.K."/>
            <person name="Emerson J.B."/>
            <person name="Anantharaman K."/>
            <person name="Thomas B.C."/>
            <person name="Malmstrom R."/>
            <person name="Stieglmeier M."/>
            <person name="Klingl A."/>
            <person name="Woyke T."/>
            <person name="Ryan C.M."/>
            <person name="Banfield J.F."/>
        </authorList>
    </citation>
    <scope>NUCLEOTIDE SEQUENCE</scope>
    <source>
        <strain evidence="2">CG_4_8_14_3_um_filter_34_18</strain>
    </source>
</reference>
<dbReference type="EMBL" id="MNYY01000007">
    <property type="protein sequence ID" value="OIP75006.1"/>
    <property type="molecule type" value="Genomic_DNA"/>
</dbReference>
<evidence type="ECO:0000313" key="5">
    <source>
        <dbReference type="Proteomes" id="UP000228560"/>
    </source>
</evidence>
<accession>A0A2M8CDY8</accession>
<reference evidence="1 4" key="1">
    <citation type="journal article" date="2016" name="Environ. Microbiol.">
        <title>Genomic resolution of a cold subsurface aquifer community provides metabolic insights for novel microbes adapted to high CO concentrations.</title>
        <authorList>
            <person name="Probst A.J."/>
            <person name="Castelle C.J."/>
            <person name="Singh A."/>
            <person name="Brown C.T."/>
            <person name="Anantharaman K."/>
            <person name="Sharon I."/>
            <person name="Hug L.A."/>
            <person name="Burstein D."/>
            <person name="Emerson J.B."/>
            <person name="Thomas B.C."/>
            <person name="Banfield J.F."/>
        </authorList>
    </citation>
    <scope>NUCLEOTIDE SEQUENCE [LARGE SCALE GENOMIC DNA]</scope>
    <source>
        <strain evidence="1">CG2_30_33_13</strain>
    </source>
</reference>
<accession>A0A1J5H4K7</accession>
<evidence type="ECO:0000313" key="3">
    <source>
        <dbReference type="EMBL" id="PJB57273.1"/>
    </source>
</evidence>
<dbReference type="Proteomes" id="UP000231493">
    <property type="component" value="Unassembled WGS sequence"/>
</dbReference>
<evidence type="ECO:0000313" key="4">
    <source>
        <dbReference type="Proteomes" id="UP000182763"/>
    </source>
</evidence>
<protein>
    <submittedName>
        <fullName evidence="1">Uncharacterized protein</fullName>
    </submittedName>
</protein>
<evidence type="ECO:0000313" key="6">
    <source>
        <dbReference type="Proteomes" id="UP000231493"/>
    </source>
</evidence>
<accession>A0A2M7KAX1</accession>
<reference evidence="5 6" key="2">
    <citation type="submission" date="2017-09" db="EMBL/GenBank/DDBJ databases">
        <title>Depth-based differentiation of microbial function through sediment-hosted aquifers and enrichment of novel symbionts in the deep terrestrial subsurface.</title>
        <authorList>
            <person name="Probst A.J."/>
            <person name="Ladd B."/>
            <person name="Jarett J.K."/>
            <person name="Geller-Mcgrath D.E."/>
            <person name="Sieber C.M."/>
            <person name="Emerson J.B."/>
            <person name="Anantharaman K."/>
            <person name="Thomas B.C."/>
            <person name="Malmstrom R."/>
            <person name="Stieglmeier M."/>
            <person name="Klingl A."/>
            <person name="Woyke T."/>
            <person name="Ryan C.M."/>
            <person name="Banfield J.F."/>
        </authorList>
    </citation>
    <scope>NUCLEOTIDE SEQUENCE [LARGE SCALE GENOMIC DNA]</scope>
    <source>
        <strain evidence="3">CG_4_9_14_3_um_filter_33_16</strain>
    </source>
</reference>
<evidence type="ECO:0000313" key="2">
    <source>
        <dbReference type="EMBL" id="PIX35272.1"/>
    </source>
</evidence>
<sequence>MYDYFKQFDIWFLLSKKIEIDWNLVNLKMSLYNRKTDIKEIINMVKEIPDQEIKKDLTKFLPLNHRSIIKEIRVWLMEKLEKLGEKGTDERNK</sequence>